<organism evidence="1 2">
    <name type="scientific">Gluconobacter morbifer G707</name>
    <dbReference type="NCBI Taxonomy" id="1088869"/>
    <lineage>
        <taxon>Bacteria</taxon>
        <taxon>Pseudomonadati</taxon>
        <taxon>Pseudomonadota</taxon>
        <taxon>Alphaproteobacteria</taxon>
        <taxon>Acetobacterales</taxon>
        <taxon>Acetobacteraceae</taxon>
        <taxon>Gluconobacter</taxon>
    </lineage>
</organism>
<comment type="caution">
    <text evidence="1">The sequence shown here is derived from an EMBL/GenBank/DDBJ whole genome shotgun (WGS) entry which is preliminary data.</text>
</comment>
<dbReference type="Proteomes" id="UP000004949">
    <property type="component" value="Unassembled WGS sequence"/>
</dbReference>
<protein>
    <submittedName>
        <fullName evidence="1">Uncharacterized protein</fullName>
    </submittedName>
</protein>
<dbReference type="EMBL" id="AGQV01000002">
    <property type="protein sequence ID" value="EHH68450.1"/>
    <property type="molecule type" value="Genomic_DNA"/>
</dbReference>
<reference evidence="1 2" key="1">
    <citation type="submission" date="2011-10" db="EMBL/GenBank/DDBJ databases">
        <title>Genome sequence of Gluconobacter morbifer G707, isolated from Drosophila gut.</title>
        <authorList>
            <person name="Lee W.-J."/>
            <person name="Kim E.-K."/>
        </authorList>
    </citation>
    <scope>NUCLEOTIDE SEQUENCE [LARGE SCALE GENOMIC DNA]</scope>
    <source>
        <strain evidence="1 2">G707</strain>
    </source>
</reference>
<name>G6XI09_9PROT</name>
<evidence type="ECO:0000313" key="2">
    <source>
        <dbReference type="Proteomes" id="UP000004949"/>
    </source>
</evidence>
<gene>
    <name evidence="1" type="ORF">GMO_12190</name>
</gene>
<dbReference type="AlphaFoldDB" id="G6XI09"/>
<dbReference type="PATRIC" id="fig|1088869.3.peg.1221"/>
<keyword evidence="2" id="KW-1185">Reference proteome</keyword>
<dbReference type="STRING" id="1088869.GMO_12190"/>
<accession>G6XI09</accession>
<sequence length="51" mass="5546">MLMSEGLSVDALSAKMLVCKKVQKGCIGRMETAWSRPRNNDLSTSAEDVST</sequence>
<proteinExistence type="predicted"/>
<evidence type="ECO:0000313" key="1">
    <source>
        <dbReference type="EMBL" id="EHH68450.1"/>
    </source>
</evidence>